<sequence length="805" mass="91638">VGKGFSEVETPLFENMLVVRVVDAEEEVQVPAQDDVVQEHVTEEINNDVVQPTPTSPLPSSPVIPSSPPRQSPSPPQTQAAEGSSQLFQQVLNTCSALVLRVEGLETANAAQQLEIIKLKDRVKKLERLNKVKSSKLRHLKKVGTSQRVESSEDVENVFNQGRKSVDMETDEGIELEVDQEKCAEEDTEVQEAVEVVTAAKLITEVVTVAATQIAAASTPIPTTKPAAKPKSLKIVGAPAVSTRKRKGVVIRDPEDELHTETPAETLTVKDKGKGILIEDPKPMKKKDQVEMDAEHARKLQEELDKENEESFKSIDWNVALDHIQSKEPQHIKRYHGIKKKPQSESEARKNMISYLRNTEGYKMEFFKGLKYDDILPIFQAKFDANMRFLFKTREEMEAEDEEIIKSINETPAQKAAKRRRLHEQAQEADDLKKKLEIFQDEDDDVFVEATPLAQKVPVVDYQLFLLVERRYPLSRFTLEQLVNVARLQVEEESEMSLELLREAVAERISNDSEEIARVLTSMDAATVLARGIDVPTGNGFIPTAGPPAADISTGSKVASTASPIVTAKEQQEKEDMRMNEQIARDAEVARIHAEEELQESTEKANDQDAEEGILYGYDQKQLRVEEEAPEMEKSTEEITEEKMKEMMQLVSVEDVYVQALQVKHLIIDWKQLDREDLNQLWALVKEYLSIRPATSEKEMKLWVELKRRYEPDPEDQLWTLTQKFMHAPVEWKLYDLSGVHHLTAKDKEIFMLVEKDYPFKKEGTSHCLKMNATIRRIEMPLPEVCTAIEEKKKKLPVKDRWQLH</sequence>
<proteinExistence type="predicted"/>
<dbReference type="EMBL" id="BKCJ010009513">
    <property type="protein sequence ID" value="GEU87312.1"/>
    <property type="molecule type" value="Genomic_DNA"/>
</dbReference>
<protein>
    <submittedName>
        <fullName evidence="3">Uncharacterized protein</fullName>
    </submittedName>
</protein>
<evidence type="ECO:0000256" key="1">
    <source>
        <dbReference type="SAM" id="Coils"/>
    </source>
</evidence>
<feature type="region of interest" description="Disordered" evidence="2">
    <location>
        <begin position="31"/>
        <end position="85"/>
    </location>
</feature>
<keyword evidence="1" id="KW-0175">Coiled coil</keyword>
<dbReference type="AlphaFoldDB" id="A0A6L2NQK1"/>
<feature type="coiled-coil region" evidence="1">
    <location>
        <begin position="584"/>
        <end position="611"/>
    </location>
</feature>
<evidence type="ECO:0000313" key="3">
    <source>
        <dbReference type="EMBL" id="GEU87312.1"/>
    </source>
</evidence>
<feature type="non-terminal residue" evidence="3">
    <location>
        <position position="1"/>
    </location>
</feature>
<reference evidence="3" key="1">
    <citation type="journal article" date="2019" name="Sci. Rep.">
        <title>Draft genome of Tanacetum cinerariifolium, the natural source of mosquito coil.</title>
        <authorList>
            <person name="Yamashiro T."/>
            <person name="Shiraishi A."/>
            <person name="Satake H."/>
            <person name="Nakayama K."/>
        </authorList>
    </citation>
    <scope>NUCLEOTIDE SEQUENCE</scope>
</reference>
<feature type="compositionally biased region" description="Pro residues" evidence="2">
    <location>
        <begin position="54"/>
        <end position="76"/>
    </location>
</feature>
<evidence type="ECO:0000256" key="2">
    <source>
        <dbReference type="SAM" id="MobiDB-lite"/>
    </source>
</evidence>
<accession>A0A6L2NQK1</accession>
<organism evidence="3">
    <name type="scientific">Tanacetum cinerariifolium</name>
    <name type="common">Dalmatian daisy</name>
    <name type="synonym">Chrysanthemum cinerariifolium</name>
    <dbReference type="NCBI Taxonomy" id="118510"/>
    <lineage>
        <taxon>Eukaryota</taxon>
        <taxon>Viridiplantae</taxon>
        <taxon>Streptophyta</taxon>
        <taxon>Embryophyta</taxon>
        <taxon>Tracheophyta</taxon>
        <taxon>Spermatophyta</taxon>
        <taxon>Magnoliopsida</taxon>
        <taxon>eudicotyledons</taxon>
        <taxon>Gunneridae</taxon>
        <taxon>Pentapetalae</taxon>
        <taxon>asterids</taxon>
        <taxon>campanulids</taxon>
        <taxon>Asterales</taxon>
        <taxon>Asteraceae</taxon>
        <taxon>Asteroideae</taxon>
        <taxon>Anthemideae</taxon>
        <taxon>Anthemidinae</taxon>
        <taxon>Tanacetum</taxon>
    </lineage>
</organism>
<feature type="coiled-coil region" evidence="1">
    <location>
        <begin position="102"/>
        <end position="129"/>
    </location>
</feature>
<feature type="coiled-coil region" evidence="1">
    <location>
        <begin position="415"/>
        <end position="442"/>
    </location>
</feature>
<gene>
    <name evidence="3" type="ORF">Tci_059290</name>
</gene>
<name>A0A6L2NQK1_TANCI</name>
<comment type="caution">
    <text evidence="3">The sequence shown here is derived from an EMBL/GenBank/DDBJ whole genome shotgun (WGS) entry which is preliminary data.</text>
</comment>